<dbReference type="InterPro" id="IPR017451">
    <property type="entry name" value="F-box-assoc_interact_dom"/>
</dbReference>
<reference evidence="2" key="1">
    <citation type="submission" date="2023-10" db="EMBL/GenBank/DDBJ databases">
        <title>Chromosome-level genome of the transformable northern wattle, Acacia crassicarpa.</title>
        <authorList>
            <person name="Massaro I."/>
            <person name="Sinha N.R."/>
            <person name="Poethig S."/>
            <person name="Leichty A.R."/>
        </authorList>
    </citation>
    <scope>NUCLEOTIDE SEQUENCE</scope>
    <source>
        <strain evidence="2">Acra3RX</strain>
        <tissue evidence="2">Leaf</tissue>
    </source>
</reference>
<name>A0AAE1MZ32_9FABA</name>
<dbReference type="Pfam" id="PF07734">
    <property type="entry name" value="FBA_1"/>
    <property type="match status" value="1"/>
</dbReference>
<dbReference type="PANTHER" id="PTHR31672">
    <property type="entry name" value="BNACNNG10540D PROTEIN"/>
    <property type="match status" value="1"/>
</dbReference>
<protein>
    <recommendedName>
        <fullName evidence="1">F-box associated beta-propeller type 1 domain-containing protein</fullName>
    </recommendedName>
</protein>
<dbReference type="EMBL" id="JAWXYG010000002">
    <property type="protein sequence ID" value="KAK4280095.1"/>
    <property type="molecule type" value="Genomic_DNA"/>
</dbReference>
<sequence>MSKKSLFLWNPAIREVRQVPATRRSKFPRSNCIVGFGFSEIVDDYKIVKTYAGRDNVITGVKLYSLRTDSWKDIEFGSLEGLELLNYSVNVNGVIFWSAVDSGCNLIVSFDIATEVFTLIRIPTSSCLPDITVFEDKFAILYLFPILDNPNDGLYYSIDLSVLEEDKGSCTERWSWSQKYDSSWSNIYSSSSTLTIWRNEFVSACDSFRKTRLTNEGGQDIENHEENVGLYFLNIITNERMMFAIPEYSRYTHVFNYVESLVPVGNIHYQQP</sequence>
<proteinExistence type="predicted"/>
<accession>A0AAE1MZ32</accession>
<dbReference type="Proteomes" id="UP001293593">
    <property type="component" value="Unassembled WGS sequence"/>
</dbReference>
<feature type="domain" description="F-box associated beta-propeller type 1" evidence="1">
    <location>
        <begin position="3"/>
        <end position="264"/>
    </location>
</feature>
<comment type="caution">
    <text evidence="2">The sequence shown here is derived from an EMBL/GenBank/DDBJ whole genome shotgun (WGS) entry which is preliminary data.</text>
</comment>
<evidence type="ECO:0000259" key="1">
    <source>
        <dbReference type="Pfam" id="PF07734"/>
    </source>
</evidence>
<organism evidence="2 3">
    <name type="scientific">Acacia crassicarpa</name>
    <name type="common">northern wattle</name>
    <dbReference type="NCBI Taxonomy" id="499986"/>
    <lineage>
        <taxon>Eukaryota</taxon>
        <taxon>Viridiplantae</taxon>
        <taxon>Streptophyta</taxon>
        <taxon>Embryophyta</taxon>
        <taxon>Tracheophyta</taxon>
        <taxon>Spermatophyta</taxon>
        <taxon>Magnoliopsida</taxon>
        <taxon>eudicotyledons</taxon>
        <taxon>Gunneridae</taxon>
        <taxon>Pentapetalae</taxon>
        <taxon>rosids</taxon>
        <taxon>fabids</taxon>
        <taxon>Fabales</taxon>
        <taxon>Fabaceae</taxon>
        <taxon>Caesalpinioideae</taxon>
        <taxon>mimosoid clade</taxon>
        <taxon>Acacieae</taxon>
        <taxon>Acacia</taxon>
    </lineage>
</organism>
<evidence type="ECO:0000313" key="2">
    <source>
        <dbReference type="EMBL" id="KAK4280095.1"/>
    </source>
</evidence>
<dbReference type="NCBIfam" id="TIGR01640">
    <property type="entry name" value="F_box_assoc_1"/>
    <property type="match status" value="1"/>
</dbReference>
<dbReference type="PANTHER" id="PTHR31672:SF13">
    <property type="entry name" value="F-BOX PROTEIN CPR30-LIKE"/>
    <property type="match status" value="1"/>
</dbReference>
<dbReference type="InterPro" id="IPR006527">
    <property type="entry name" value="F-box-assoc_dom_typ1"/>
</dbReference>
<evidence type="ECO:0000313" key="3">
    <source>
        <dbReference type="Proteomes" id="UP001293593"/>
    </source>
</evidence>
<gene>
    <name evidence="2" type="ORF">QN277_011766</name>
</gene>
<keyword evidence="3" id="KW-1185">Reference proteome</keyword>
<dbReference type="InterPro" id="IPR050796">
    <property type="entry name" value="SCF_F-box_component"/>
</dbReference>
<dbReference type="AlphaFoldDB" id="A0AAE1MZ32"/>